<dbReference type="Pfam" id="PF13640">
    <property type="entry name" value="2OG-FeII_Oxy_3"/>
    <property type="match status" value="1"/>
</dbReference>
<dbReference type="Gene3D" id="2.60.120.620">
    <property type="entry name" value="q2cbj1_9rhob like domain"/>
    <property type="match status" value="1"/>
</dbReference>
<reference evidence="9" key="1">
    <citation type="submission" date="2018-01" db="EMBL/GenBank/DDBJ databases">
        <title>An insight into the sialome of Amazonian anophelines.</title>
        <authorList>
            <person name="Ribeiro J.M."/>
            <person name="Scarpassa V."/>
            <person name="Calvo E."/>
        </authorList>
    </citation>
    <scope>NUCLEOTIDE SEQUENCE</scope>
    <source>
        <tissue evidence="9">Salivary glands</tissue>
    </source>
</reference>
<dbReference type="GO" id="GO:0031418">
    <property type="term" value="F:L-ascorbic acid binding"/>
    <property type="evidence" value="ECO:0007669"/>
    <property type="project" value="InterPro"/>
</dbReference>
<dbReference type="InterPro" id="IPR039210">
    <property type="entry name" value="OGFOD3"/>
</dbReference>
<evidence type="ECO:0000256" key="5">
    <source>
        <dbReference type="ARBA" id="ARBA00023004"/>
    </source>
</evidence>
<dbReference type="GO" id="GO:0051213">
    <property type="term" value="F:dioxygenase activity"/>
    <property type="evidence" value="ECO:0007669"/>
    <property type="project" value="UniProtKB-KW"/>
</dbReference>
<dbReference type="PROSITE" id="PS51471">
    <property type="entry name" value="FE2OG_OXY"/>
    <property type="match status" value="1"/>
</dbReference>
<dbReference type="InterPro" id="IPR006620">
    <property type="entry name" value="Pro_4_hyd_alph"/>
</dbReference>
<evidence type="ECO:0000313" key="9">
    <source>
        <dbReference type="EMBL" id="MBW43861.1"/>
    </source>
</evidence>
<dbReference type="EMBL" id="GGFK01010540">
    <property type="protein sequence ID" value="MBW43861.1"/>
    <property type="molecule type" value="Transcribed_RNA"/>
</dbReference>
<dbReference type="SMART" id="SM00702">
    <property type="entry name" value="P4Hc"/>
    <property type="match status" value="1"/>
</dbReference>
<evidence type="ECO:0000256" key="4">
    <source>
        <dbReference type="ARBA" id="ARBA00023002"/>
    </source>
</evidence>
<keyword evidence="3" id="KW-0223">Dioxygenase</keyword>
<evidence type="ECO:0000259" key="8">
    <source>
        <dbReference type="PROSITE" id="PS51471"/>
    </source>
</evidence>
<dbReference type="AlphaFoldDB" id="A0A2M4ASV3"/>
<evidence type="ECO:0000256" key="7">
    <source>
        <dbReference type="SAM" id="Phobius"/>
    </source>
</evidence>
<dbReference type="InterPro" id="IPR005123">
    <property type="entry name" value="Oxoglu/Fe-dep_dioxygenase_dom"/>
</dbReference>
<dbReference type="InterPro" id="IPR044862">
    <property type="entry name" value="Pro_4_hyd_alph_FE2OG_OXY"/>
</dbReference>
<protein>
    <submittedName>
        <fullName evidence="9">Putative prolyl 4-hydroxylase alpha subunit protein</fullName>
    </submittedName>
</protein>
<keyword evidence="7" id="KW-0812">Transmembrane</keyword>
<feature type="region of interest" description="Disordered" evidence="6">
    <location>
        <begin position="318"/>
        <end position="349"/>
    </location>
</feature>
<feature type="region of interest" description="Disordered" evidence="6">
    <location>
        <begin position="1"/>
        <end position="44"/>
    </location>
</feature>
<dbReference type="GO" id="GO:0005506">
    <property type="term" value="F:iron ion binding"/>
    <property type="evidence" value="ECO:0007669"/>
    <property type="project" value="InterPro"/>
</dbReference>
<evidence type="ECO:0000256" key="6">
    <source>
        <dbReference type="SAM" id="MobiDB-lite"/>
    </source>
</evidence>
<feature type="transmembrane region" description="Helical" evidence="7">
    <location>
        <begin position="50"/>
        <end position="69"/>
    </location>
</feature>
<evidence type="ECO:0000256" key="3">
    <source>
        <dbReference type="ARBA" id="ARBA00022964"/>
    </source>
</evidence>
<dbReference type="GO" id="GO:0016705">
    <property type="term" value="F:oxidoreductase activity, acting on paired donors, with incorporation or reduction of molecular oxygen"/>
    <property type="evidence" value="ECO:0007669"/>
    <property type="project" value="InterPro"/>
</dbReference>
<name>A0A2M4ASV3_9DIPT</name>
<keyword evidence="7" id="KW-1133">Transmembrane helix</keyword>
<evidence type="ECO:0000256" key="1">
    <source>
        <dbReference type="ARBA" id="ARBA00001961"/>
    </source>
</evidence>
<dbReference type="GO" id="GO:0016020">
    <property type="term" value="C:membrane"/>
    <property type="evidence" value="ECO:0007669"/>
    <property type="project" value="TreeGrafter"/>
</dbReference>
<feature type="domain" description="Fe2OG dioxygenase" evidence="8">
    <location>
        <begin position="210"/>
        <end position="315"/>
    </location>
</feature>
<keyword evidence="5" id="KW-0408">Iron</keyword>
<evidence type="ECO:0000256" key="2">
    <source>
        <dbReference type="ARBA" id="ARBA00022723"/>
    </source>
</evidence>
<keyword evidence="4" id="KW-0560">Oxidoreductase</keyword>
<dbReference type="PANTHER" id="PTHR14650:SF1">
    <property type="entry name" value="2-OXOGLUTARATE AND IRON-DEPENDENT OXYGENASE DOMAIN-CONTAINING PROTEIN 3"/>
    <property type="match status" value="1"/>
</dbReference>
<sequence>MSEGGGPPPAVRHRKKSAGDGGPRQNRKSKFSSGAGTGGSSPSVAQQHQMWARVVLMVAIAAIVYFTTFRTREKKFATQREVLELRSQPLDCSRPYLEEISKYAGCIPAQCGRFVSDKIVSAAEAGILLDLARAGFEHGQSSGGASILDLHSGALSQGTQFVNIYRLPEARRVFTAQHINVYRHVKEKVRQAVADHFRLSVDALHLTHPTFFSRLTNGTAKTIHDEYWHPHVDKETYSSFHYTTLLYLTDYGKDFTGGRFVFIDSEGKHNRTNVYIEPRRARVSGFTSGAENMHHVEQVTGGVRFAITISFTCDPEHAMGDPKMALEQDDDERENDGGGVPGDGNQTAP</sequence>
<keyword evidence="7" id="KW-0472">Membrane</keyword>
<dbReference type="PANTHER" id="PTHR14650">
    <property type="entry name" value="PROLYL HYDROXYLASE-RELATED"/>
    <property type="match status" value="1"/>
</dbReference>
<organism evidence="9">
    <name type="scientific">Anopheles triannulatus</name>
    <dbReference type="NCBI Taxonomy" id="58253"/>
    <lineage>
        <taxon>Eukaryota</taxon>
        <taxon>Metazoa</taxon>
        <taxon>Ecdysozoa</taxon>
        <taxon>Arthropoda</taxon>
        <taxon>Hexapoda</taxon>
        <taxon>Insecta</taxon>
        <taxon>Pterygota</taxon>
        <taxon>Neoptera</taxon>
        <taxon>Endopterygota</taxon>
        <taxon>Diptera</taxon>
        <taxon>Nematocera</taxon>
        <taxon>Culicoidea</taxon>
        <taxon>Culicidae</taxon>
        <taxon>Anophelinae</taxon>
        <taxon>Anopheles</taxon>
    </lineage>
</organism>
<proteinExistence type="predicted"/>
<keyword evidence="2" id="KW-0479">Metal-binding</keyword>
<accession>A0A2M4ASV3</accession>
<feature type="compositionally biased region" description="Pro residues" evidence="6">
    <location>
        <begin position="1"/>
        <end position="10"/>
    </location>
</feature>
<comment type="cofactor">
    <cofactor evidence="1">
        <name>L-ascorbate</name>
        <dbReference type="ChEBI" id="CHEBI:38290"/>
    </cofactor>
</comment>